<dbReference type="AlphaFoldDB" id="A0A0J8BRI8"/>
<name>A0A0J8BRI8_STRVR</name>
<evidence type="ECO:0000259" key="1">
    <source>
        <dbReference type="Pfam" id="PF10615"/>
    </source>
</evidence>
<sequence length="235" mass="24959">MSAATCPEPTPAERARSVLAAAGSLTVTTRGHRVELIGLHTVDAAARLLLHNPPDSHLAAELAVAPKGDLATLVEFTDVAAVAVRERVRSRLTLGGWLSALGPKNLVFHPARAVLTEDGGTTVIGLDELSLASPDPLARHEAEMLARLDAAHAHTVAPLARLLQAPEQLGATDVRPLRLDRHGLVLRLETPGSHHDVRLPFATPASHPGEAVRQIHDLLAEATARPRGRHLPTRS</sequence>
<dbReference type="InterPro" id="IPR019595">
    <property type="entry name" value="DUF2470"/>
</dbReference>
<evidence type="ECO:0000313" key="3">
    <source>
        <dbReference type="Proteomes" id="UP000037432"/>
    </source>
</evidence>
<dbReference type="InterPro" id="IPR037119">
    <property type="entry name" value="Haem_oxidase_HugZ-like_sf"/>
</dbReference>
<dbReference type="Gene3D" id="3.20.180.10">
    <property type="entry name" value="PNP-oxidase-like"/>
    <property type="match status" value="1"/>
</dbReference>
<dbReference type="Pfam" id="PF10615">
    <property type="entry name" value="DUF2470"/>
    <property type="match status" value="1"/>
</dbReference>
<accession>A0A0J8BRI8</accession>
<dbReference type="RefSeq" id="WP_048586332.1">
    <property type="nucleotide sequence ID" value="NZ_LFNT01000081.1"/>
</dbReference>
<organism evidence="2 3">
    <name type="scientific">Streptomyces viridochromogenes</name>
    <dbReference type="NCBI Taxonomy" id="1938"/>
    <lineage>
        <taxon>Bacteria</taxon>
        <taxon>Bacillati</taxon>
        <taxon>Actinomycetota</taxon>
        <taxon>Actinomycetes</taxon>
        <taxon>Kitasatosporales</taxon>
        <taxon>Streptomycetaceae</taxon>
        <taxon>Streptomyces</taxon>
    </lineage>
</organism>
<comment type="caution">
    <text evidence="2">The sequence shown here is derived from an EMBL/GenBank/DDBJ whole genome shotgun (WGS) entry which is preliminary data.</text>
</comment>
<dbReference type="EMBL" id="LFNT01000081">
    <property type="protein sequence ID" value="KMS68220.1"/>
    <property type="molecule type" value="Genomic_DNA"/>
</dbReference>
<gene>
    <name evidence="2" type="ORF">ACM01_39730</name>
</gene>
<reference evidence="2 3" key="1">
    <citation type="submission" date="2015-06" db="EMBL/GenBank/DDBJ databases">
        <authorList>
            <person name="Ju K.-S."/>
            <person name="Doroghazi J.R."/>
            <person name="Metcalf W.W."/>
        </authorList>
    </citation>
    <scope>NUCLEOTIDE SEQUENCE [LARGE SCALE GENOMIC DNA]</scope>
    <source>
        <strain evidence="2 3">NRRL 3414</strain>
    </source>
</reference>
<protein>
    <recommendedName>
        <fullName evidence="1">DUF2470 domain-containing protein</fullName>
    </recommendedName>
</protein>
<proteinExistence type="predicted"/>
<feature type="domain" description="DUF2470" evidence="1">
    <location>
        <begin position="142"/>
        <end position="215"/>
    </location>
</feature>
<evidence type="ECO:0000313" key="2">
    <source>
        <dbReference type="EMBL" id="KMS68220.1"/>
    </source>
</evidence>
<dbReference type="Proteomes" id="UP000037432">
    <property type="component" value="Unassembled WGS sequence"/>
</dbReference>
<dbReference type="PATRIC" id="fig|1938.3.peg.9049"/>
<dbReference type="SUPFAM" id="SSF50475">
    <property type="entry name" value="FMN-binding split barrel"/>
    <property type="match status" value="1"/>
</dbReference>
<dbReference type="OrthoDB" id="3381348at2"/>